<feature type="domain" description="Glycosyl transferase family 1" evidence="3">
    <location>
        <begin position="283"/>
        <end position="372"/>
    </location>
</feature>
<dbReference type="CDD" id="cd03801">
    <property type="entry name" value="GT4_PimA-like"/>
    <property type="match status" value="1"/>
</dbReference>
<dbReference type="Proteomes" id="UP000475214">
    <property type="component" value="Unassembled WGS sequence"/>
</dbReference>
<protein>
    <submittedName>
        <fullName evidence="4">Glycosyltransferase family 4 protein</fullName>
    </submittedName>
</protein>
<dbReference type="AlphaFoldDB" id="A0A6L9S5S4"/>
<gene>
    <name evidence="4" type="ORF">G1H10_06670</name>
</gene>
<evidence type="ECO:0000313" key="5">
    <source>
        <dbReference type="Proteomes" id="UP000475214"/>
    </source>
</evidence>
<keyword evidence="1" id="KW-0328">Glycosyltransferase</keyword>
<organism evidence="4 5">
    <name type="scientific">Phytoactinopolyspora halotolerans</name>
    <dbReference type="NCBI Taxonomy" id="1981512"/>
    <lineage>
        <taxon>Bacteria</taxon>
        <taxon>Bacillati</taxon>
        <taxon>Actinomycetota</taxon>
        <taxon>Actinomycetes</taxon>
        <taxon>Jiangellales</taxon>
        <taxon>Jiangellaceae</taxon>
        <taxon>Phytoactinopolyspora</taxon>
    </lineage>
</organism>
<sequence>MNRIPDVDRYGFPLGMSIEFRRALRRFERSALTYGGVDVRCRPSVRRSRRVNVVIPFPLHYGGMRVQADVARTLAEAGYEVHVFLMRAADEPGPDPVPPVPFARVVRVADQETLCRYLAGAPAAGTVVGGWIDYLPAAQAGTAPVIGYCGGEPTLNEDSKLDARMLTFRAAAHRLPDHLLTCSRFIQLVYHCRFGRRSTYVPVSLDAGAFAVRRPRPAPRRRGASFRVLLMAWDGLADKGLGEAIPALRNVCRAGVDLRIVWVTPKPPVVFVGLDCELHVDPPRHEVFRILGSCDVLLYPPRVDGLGLPPLEAMAAGVPVVVTGGSGSAEFARDGVNALVVPPGDAGAIEHAVRRMECDLELRAALRARGRRTAARYHPRNAAPALLAAFGRVTGAGAGPGIRAATRAHTEDGWTR</sequence>
<name>A0A6L9S5S4_9ACTN</name>
<proteinExistence type="predicted"/>
<keyword evidence="5" id="KW-1185">Reference proteome</keyword>
<reference evidence="4 5" key="1">
    <citation type="submission" date="2020-02" db="EMBL/GenBank/DDBJ databases">
        <authorList>
            <person name="Li X.-J."/>
            <person name="Han X.-M."/>
        </authorList>
    </citation>
    <scope>NUCLEOTIDE SEQUENCE [LARGE SCALE GENOMIC DNA]</scope>
    <source>
        <strain evidence="4 5">CCTCC AB 2017055</strain>
    </source>
</reference>
<dbReference type="InterPro" id="IPR001296">
    <property type="entry name" value="Glyco_trans_1"/>
</dbReference>
<evidence type="ECO:0000256" key="1">
    <source>
        <dbReference type="ARBA" id="ARBA00022676"/>
    </source>
</evidence>
<dbReference type="PANTHER" id="PTHR12526:SF510">
    <property type="entry name" value="D-INOSITOL 3-PHOSPHATE GLYCOSYLTRANSFERASE"/>
    <property type="match status" value="1"/>
</dbReference>
<dbReference type="PANTHER" id="PTHR12526">
    <property type="entry name" value="GLYCOSYLTRANSFERASE"/>
    <property type="match status" value="1"/>
</dbReference>
<dbReference type="SUPFAM" id="SSF53756">
    <property type="entry name" value="UDP-Glycosyltransferase/glycogen phosphorylase"/>
    <property type="match status" value="1"/>
</dbReference>
<evidence type="ECO:0000256" key="2">
    <source>
        <dbReference type="ARBA" id="ARBA00022679"/>
    </source>
</evidence>
<dbReference type="GO" id="GO:0016757">
    <property type="term" value="F:glycosyltransferase activity"/>
    <property type="evidence" value="ECO:0007669"/>
    <property type="project" value="UniProtKB-KW"/>
</dbReference>
<evidence type="ECO:0000313" key="4">
    <source>
        <dbReference type="EMBL" id="NED99847.1"/>
    </source>
</evidence>
<evidence type="ECO:0000259" key="3">
    <source>
        <dbReference type="Pfam" id="PF00534"/>
    </source>
</evidence>
<accession>A0A6L9S5S4</accession>
<dbReference type="Pfam" id="PF00534">
    <property type="entry name" value="Glycos_transf_1"/>
    <property type="match status" value="1"/>
</dbReference>
<dbReference type="EMBL" id="JAAGOA010000004">
    <property type="protein sequence ID" value="NED99847.1"/>
    <property type="molecule type" value="Genomic_DNA"/>
</dbReference>
<comment type="caution">
    <text evidence="4">The sequence shown here is derived from an EMBL/GenBank/DDBJ whole genome shotgun (WGS) entry which is preliminary data.</text>
</comment>
<dbReference type="RefSeq" id="WP_163734576.1">
    <property type="nucleotide sequence ID" value="NZ_JAAGOA010000004.1"/>
</dbReference>
<dbReference type="Gene3D" id="3.40.50.2000">
    <property type="entry name" value="Glycogen Phosphorylase B"/>
    <property type="match status" value="2"/>
</dbReference>
<keyword evidence="2 4" id="KW-0808">Transferase</keyword>